<evidence type="ECO:0000256" key="10">
    <source>
        <dbReference type="ARBA" id="ARBA00022692"/>
    </source>
</evidence>
<comment type="function">
    <text evidence="14 19">Joins adenosylcobinamide-GDP and alpha-ribazole to generate adenosylcobalamin (Ado-cobalamin). Also synthesizes adenosylcobalamin 5'-phosphate from adenosylcobinamide-GDP and alpha-ribazole 5'-phosphate.</text>
</comment>
<dbReference type="PANTHER" id="PTHR34148:SF1">
    <property type="entry name" value="ADENOSYLCOBINAMIDE-GDP RIBAZOLETRANSFERASE"/>
    <property type="match status" value="1"/>
</dbReference>
<keyword evidence="10 19" id="KW-0812">Transmembrane</keyword>
<evidence type="ECO:0000313" key="20">
    <source>
        <dbReference type="EMBL" id="MFC7748852.1"/>
    </source>
</evidence>
<evidence type="ECO:0000256" key="2">
    <source>
        <dbReference type="ARBA" id="ARBA00004651"/>
    </source>
</evidence>
<gene>
    <name evidence="19 20" type="primary">cobS</name>
    <name evidence="20" type="ORF">ACFQWB_02685</name>
</gene>
<evidence type="ECO:0000256" key="17">
    <source>
        <dbReference type="ARBA" id="ARBA00048623"/>
    </source>
</evidence>
<evidence type="ECO:0000256" key="11">
    <source>
        <dbReference type="ARBA" id="ARBA00022842"/>
    </source>
</evidence>
<dbReference type="EC" id="2.7.8.26" evidence="5 19"/>
<comment type="pathway">
    <text evidence="3 19">Cofactor biosynthesis; adenosylcobalamin biosynthesis; adenosylcobalamin from cob(II)yrinate a,c-diamide: step 7/7.</text>
</comment>
<comment type="caution">
    <text evidence="20">The sequence shown here is derived from an EMBL/GenBank/DDBJ whole genome shotgun (WGS) entry which is preliminary data.</text>
</comment>
<dbReference type="PANTHER" id="PTHR34148">
    <property type="entry name" value="ADENOSYLCOBINAMIDE-GDP RIBAZOLETRANSFERASE"/>
    <property type="match status" value="1"/>
</dbReference>
<keyword evidence="12 19" id="KW-1133">Transmembrane helix</keyword>
<evidence type="ECO:0000256" key="8">
    <source>
        <dbReference type="ARBA" id="ARBA00022573"/>
    </source>
</evidence>
<comment type="cofactor">
    <cofactor evidence="1 19">
        <name>Mg(2+)</name>
        <dbReference type="ChEBI" id="CHEBI:18420"/>
    </cofactor>
</comment>
<keyword evidence="21" id="KW-1185">Reference proteome</keyword>
<proteinExistence type="inferred from homology"/>
<evidence type="ECO:0000313" key="21">
    <source>
        <dbReference type="Proteomes" id="UP001596528"/>
    </source>
</evidence>
<dbReference type="NCBIfam" id="TIGR00317">
    <property type="entry name" value="cobS"/>
    <property type="match status" value="1"/>
</dbReference>
<feature type="transmembrane region" description="Helical" evidence="19">
    <location>
        <begin position="191"/>
        <end position="212"/>
    </location>
</feature>
<keyword evidence="8 19" id="KW-0169">Cobalamin biosynthesis</keyword>
<name>A0ABW2UY76_9BACL</name>
<keyword evidence="9 19" id="KW-0808">Transferase</keyword>
<organism evidence="20 21">
    <name type="scientific">Paenibacillus thermoaerophilus</name>
    <dbReference type="NCBI Taxonomy" id="1215385"/>
    <lineage>
        <taxon>Bacteria</taxon>
        <taxon>Bacillati</taxon>
        <taxon>Bacillota</taxon>
        <taxon>Bacilli</taxon>
        <taxon>Bacillales</taxon>
        <taxon>Paenibacillaceae</taxon>
        <taxon>Paenibacillus</taxon>
    </lineage>
</organism>
<protein>
    <recommendedName>
        <fullName evidence="6 19">Adenosylcobinamide-GDP ribazoletransferase</fullName>
        <ecNumber evidence="5 19">2.7.8.26</ecNumber>
    </recommendedName>
    <alternativeName>
        <fullName evidence="16 19">Cobalamin synthase</fullName>
    </alternativeName>
    <alternativeName>
        <fullName evidence="15 19">Cobalamin-5'-phosphate synthase</fullName>
    </alternativeName>
</protein>
<reference evidence="21" key="1">
    <citation type="journal article" date="2019" name="Int. J. Syst. Evol. Microbiol.">
        <title>The Global Catalogue of Microorganisms (GCM) 10K type strain sequencing project: providing services to taxonomists for standard genome sequencing and annotation.</title>
        <authorList>
            <consortium name="The Broad Institute Genomics Platform"/>
            <consortium name="The Broad Institute Genome Sequencing Center for Infectious Disease"/>
            <person name="Wu L."/>
            <person name="Ma J."/>
        </authorList>
    </citation>
    <scope>NUCLEOTIDE SEQUENCE [LARGE SCALE GENOMIC DNA]</scope>
    <source>
        <strain evidence="21">JCM 18657</strain>
    </source>
</reference>
<evidence type="ECO:0000256" key="16">
    <source>
        <dbReference type="ARBA" id="ARBA00032853"/>
    </source>
</evidence>
<comment type="catalytic activity">
    <reaction evidence="17 19">
        <text>alpha-ribazole + adenosylcob(III)inamide-GDP = adenosylcob(III)alamin + GMP + H(+)</text>
        <dbReference type="Rhea" id="RHEA:16049"/>
        <dbReference type="ChEBI" id="CHEBI:10329"/>
        <dbReference type="ChEBI" id="CHEBI:15378"/>
        <dbReference type="ChEBI" id="CHEBI:18408"/>
        <dbReference type="ChEBI" id="CHEBI:58115"/>
        <dbReference type="ChEBI" id="CHEBI:60487"/>
        <dbReference type="EC" id="2.7.8.26"/>
    </reaction>
</comment>
<evidence type="ECO:0000256" key="14">
    <source>
        <dbReference type="ARBA" id="ARBA00025228"/>
    </source>
</evidence>
<evidence type="ECO:0000256" key="7">
    <source>
        <dbReference type="ARBA" id="ARBA00022475"/>
    </source>
</evidence>
<comment type="subcellular location">
    <subcellularLocation>
        <location evidence="2 19">Cell membrane</location>
        <topology evidence="2 19">Multi-pass membrane protein</topology>
    </subcellularLocation>
</comment>
<comment type="similarity">
    <text evidence="4 19">Belongs to the CobS family.</text>
</comment>
<evidence type="ECO:0000256" key="1">
    <source>
        <dbReference type="ARBA" id="ARBA00001946"/>
    </source>
</evidence>
<accession>A0ABW2UY76</accession>
<feature type="transmembrane region" description="Helical" evidence="19">
    <location>
        <begin position="218"/>
        <end position="242"/>
    </location>
</feature>
<evidence type="ECO:0000256" key="4">
    <source>
        <dbReference type="ARBA" id="ARBA00010561"/>
    </source>
</evidence>
<dbReference type="HAMAP" id="MF_00719">
    <property type="entry name" value="CobS"/>
    <property type="match status" value="1"/>
</dbReference>
<sequence>MLRLRSVLTLHAQALIAAFQFLSVLPIRKQVPFTPPVLTRSVVYYPVVGAVIGLLLAFAAILLPRALPVPAAAALLLAAWVGLTGALHLDGWMDTADGLLSRQDRERALEIMKDSRVGAMGAVAGMLLLLVKFSLIVSLLEAPEGWLALAVAPVWSRWWMVHAIACWPYARAGSGSGGLGSLFREVKRGHSLAAGLLALAATALILAGTGSWPDAPSFGAIGWLASLPLATLLAGGTAASYIGRRLGGQTGDTYGAMNEGVETFLLLVWAAARHGGMMA</sequence>
<feature type="transmembrane region" description="Helical" evidence="19">
    <location>
        <begin position="42"/>
        <end position="63"/>
    </location>
</feature>
<evidence type="ECO:0000256" key="3">
    <source>
        <dbReference type="ARBA" id="ARBA00004663"/>
    </source>
</evidence>
<dbReference type="RefSeq" id="WP_170209439.1">
    <property type="nucleotide sequence ID" value="NZ_JBHTGQ010000004.1"/>
</dbReference>
<keyword evidence="13 19" id="KW-0472">Membrane</keyword>
<evidence type="ECO:0000256" key="19">
    <source>
        <dbReference type="HAMAP-Rule" id="MF_00719"/>
    </source>
</evidence>
<keyword evidence="7 19" id="KW-1003">Cell membrane</keyword>
<evidence type="ECO:0000256" key="13">
    <source>
        <dbReference type="ARBA" id="ARBA00023136"/>
    </source>
</evidence>
<dbReference type="Pfam" id="PF02654">
    <property type="entry name" value="CobS"/>
    <property type="match status" value="1"/>
</dbReference>
<keyword evidence="11 19" id="KW-0460">Magnesium</keyword>
<dbReference type="GO" id="GO:0051073">
    <property type="term" value="F:adenosylcobinamide-GDP ribazoletransferase activity"/>
    <property type="evidence" value="ECO:0007669"/>
    <property type="project" value="UniProtKB-EC"/>
</dbReference>
<dbReference type="Proteomes" id="UP001596528">
    <property type="component" value="Unassembled WGS sequence"/>
</dbReference>
<evidence type="ECO:0000256" key="6">
    <source>
        <dbReference type="ARBA" id="ARBA00015850"/>
    </source>
</evidence>
<dbReference type="EMBL" id="JBHTGQ010000004">
    <property type="protein sequence ID" value="MFC7748852.1"/>
    <property type="molecule type" value="Genomic_DNA"/>
</dbReference>
<evidence type="ECO:0000256" key="5">
    <source>
        <dbReference type="ARBA" id="ARBA00013200"/>
    </source>
</evidence>
<feature type="transmembrane region" description="Helical" evidence="19">
    <location>
        <begin position="117"/>
        <end position="140"/>
    </location>
</feature>
<dbReference type="InterPro" id="IPR003805">
    <property type="entry name" value="CobS"/>
</dbReference>
<comment type="catalytic activity">
    <reaction evidence="18 19">
        <text>alpha-ribazole 5'-phosphate + adenosylcob(III)inamide-GDP = adenosylcob(III)alamin 5'-phosphate + GMP + H(+)</text>
        <dbReference type="Rhea" id="RHEA:23560"/>
        <dbReference type="ChEBI" id="CHEBI:15378"/>
        <dbReference type="ChEBI" id="CHEBI:57918"/>
        <dbReference type="ChEBI" id="CHEBI:58115"/>
        <dbReference type="ChEBI" id="CHEBI:60487"/>
        <dbReference type="ChEBI" id="CHEBI:60493"/>
        <dbReference type="EC" id="2.7.8.26"/>
    </reaction>
</comment>
<evidence type="ECO:0000256" key="12">
    <source>
        <dbReference type="ARBA" id="ARBA00022989"/>
    </source>
</evidence>
<evidence type="ECO:0000256" key="9">
    <source>
        <dbReference type="ARBA" id="ARBA00022679"/>
    </source>
</evidence>
<evidence type="ECO:0000256" key="18">
    <source>
        <dbReference type="ARBA" id="ARBA00049504"/>
    </source>
</evidence>
<evidence type="ECO:0000256" key="15">
    <source>
        <dbReference type="ARBA" id="ARBA00032605"/>
    </source>
</evidence>